<sequence>MLTFEFEEPQESVCDCCGNVSVRLTRFVYRDGDAYAVCYAQFTKDHPEKRLSGIISLGEWGDDVPPEDRVAFPFQIWTDKHNFQVGLVNANSSPWRHVTLMGRILDRDEALKHPWLSEVFHITDHMVADDPQITGFFGATG</sequence>
<proteinExistence type="predicted"/>
<dbReference type="Proteomes" id="UP000539175">
    <property type="component" value="Unassembled WGS sequence"/>
</dbReference>
<dbReference type="RefSeq" id="WP_184800055.1">
    <property type="nucleotide sequence ID" value="NZ_JACIIZ010000005.1"/>
</dbReference>
<reference evidence="1 2" key="1">
    <citation type="submission" date="2020-08" db="EMBL/GenBank/DDBJ databases">
        <title>Genomic Encyclopedia of Type Strains, Phase IV (KMG-IV): sequencing the most valuable type-strain genomes for metagenomic binning, comparative biology and taxonomic classification.</title>
        <authorList>
            <person name="Goeker M."/>
        </authorList>
    </citation>
    <scope>NUCLEOTIDE SEQUENCE [LARGE SCALE GENOMIC DNA]</scope>
    <source>
        <strain evidence="1 2">DSM 22198</strain>
    </source>
</reference>
<name>A0A7X0ECW3_9PROT</name>
<dbReference type="AlphaFoldDB" id="A0A7X0ECW3"/>
<evidence type="ECO:0000313" key="1">
    <source>
        <dbReference type="EMBL" id="MBB6251505.1"/>
    </source>
</evidence>
<keyword evidence="2" id="KW-1185">Reference proteome</keyword>
<organism evidence="1 2">
    <name type="scientific">Nitrospirillum iridis</name>
    <dbReference type="NCBI Taxonomy" id="765888"/>
    <lineage>
        <taxon>Bacteria</taxon>
        <taxon>Pseudomonadati</taxon>
        <taxon>Pseudomonadota</taxon>
        <taxon>Alphaproteobacteria</taxon>
        <taxon>Rhodospirillales</taxon>
        <taxon>Azospirillaceae</taxon>
        <taxon>Nitrospirillum</taxon>
    </lineage>
</organism>
<accession>A0A7X0ECW3</accession>
<comment type="caution">
    <text evidence="1">The sequence shown here is derived from an EMBL/GenBank/DDBJ whole genome shotgun (WGS) entry which is preliminary data.</text>
</comment>
<dbReference type="EMBL" id="JACIIZ010000005">
    <property type="protein sequence ID" value="MBB6251505.1"/>
    <property type="molecule type" value="Genomic_DNA"/>
</dbReference>
<protein>
    <submittedName>
        <fullName evidence="1">Uncharacterized protein</fullName>
    </submittedName>
</protein>
<evidence type="ECO:0000313" key="2">
    <source>
        <dbReference type="Proteomes" id="UP000539175"/>
    </source>
</evidence>
<gene>
    <name evidence="1" type="ORF">FHS74_002056</name>
</gene>